<evidence type="ECO:0000313" key="1">
    <source>
        <dbReference type="EMBL" id="ARV77355.1"/>
    </source>
</evidence>
<sequence length="177" mass="20522">MLLGSILKRVALWRKGQRKLTAGEQMEAFLERDVSDTTLALDFAVFWRDLTPAIFTSIPLAEQICFPLVRNHESLEEIANLLDKTLRLIAEDDYEHLASYLSRRLEEKRDSSVALYLTDKDGYPLDTVATYTRVTTLLFSLAATLDGMESFEYHRIANQIYRELMRVVTRLLEFEPR</sequence>
<dbReference type="Proteomes" id="UP000224829">
    <property type="component" value="Segment"/>
</dbReference>
<reference evidence="1 2" key="1">
    <citation type="submission" date="2017-05" db="EMBL/GenBank/DDBJ databases">
        <authorList>
            <person name="Song R."/>
            <person name="Chenine A.L."/>
            <person name="Ruprecht R.M."/>
        </authorList>
    </citation>
    <scope>NUCLEOTIDE SEQUENCE [LARGE SCALE GENOMIC DNA]</scope>
</reference>
<keyword evidence="2" id="KW-1185">Reference proteome</keyword>
<dbReference type="EMBL" id="MF063068">
    <property type="protein sequence ID" value="ARV77355.1"/>
    <property type="molecule type" value="Genomic_DNA"/>
</dbReference>
<name>A0A1Y0SXT3_9CAUD</name>
<protein>
    <submittedName>
        <fullName evidence="1">Uncharacterized protein</fullName>
    </submittedName>
</protein>
<gene>
    <name evidence="1" type="ORF">NOXIFER_186</name>
</gene>
<proteinExistence type="predicted"/>
<evidence type="ECO:0000313" key="2">
    <source>
        <dbReference type="Proteomes" id="UP000224829"/>
    </source>
</evidence>
<accession>A0A1Y0SXT3</accession>
<organism evidence="1 2">
    <name type="scientific">Pseudomonas phage Noxifer</name>
    <dbReference type="NCBI Taxonomy" id="2006684"/>
    <lineage>
        <taxon>Viruses</taxon>
        <taxon>Duplodnaviria</taxon>
        <taxon>Heunggongvirae</taxon>
        <taxon>Uroviricota</taxon>
        <taxon>Caudoviricetes</taxon>
        <taxon>Chimalliviridae</taxon>
        <taxon>Noxifervirus</taxon>
        <taxon>Noxifervirus noxifer</taxon>
    </lineage>
</organism>